<evidence type="ECO:0000313" key="4">
    <source>
        <dbReference type="Proteomes" id="UP000016929"/>
    </source>
</evidence>
<evidence type="ECO:0000259" key="2">
    <source>
        <dbReference type="Pfam" id="PF08450"/>
    </source>
</evidence>
<organism evidence="3 4">
    <name type="scientific">Fusarium oxysporum f. sp. cubense (strain race 4)</name>
    <name type="common">Panama disease fungus</name>
    <dbReference type="NCBI Taxonomy" id="2502994"/>
    <lineage>
        <taxon>Eukaryota</taxon>
        <taxon>Fungi</taxon>
        <taxon>Dikarya</taxon>
        <taxon>Ascomycota</taxon>
        <taxon>Pezizomycotina</taxon>
        <taxon>Sordariomycetes</taxon>
        <taxon>Hypocreomycetidae</taxon>
        <taxon>Hypocreales</taxon>
        <taxon>Nectriaceae</taxon>
        <taxon>Fusarium</taxon>
        <taxon>Fusarium oxysporum species complex</taxon>
    </lineage>
</organism>
<dbReference type="InterPro" id="IPR013658">
    <property type="entry name" value="SGL"/>
</dbReference>
<dbReference type="SUPFAM" id="SSF63829">
    <property type="entry name" value="Calcium-dependent phosphotriesterase"/>
    <property type="match status" value="1"/>
</dbReference>
<gene>
    <name evidence="3" type="ORF">FOC4_g10003282</name>
</gene>
<keyword evidence="1" id="KW-0732">Signal</keyword>
<dbReference type="PANTHER" id="PTHR47064:SF2">
    <property type="entry name" value="SMP-30_GLUCONOLACTONASE_LRE-LIKE REGION DOMAIN-CONTAINING PROTEIN-RELATED"/>
    <property type="match status" value="1"/>
</dbReference>
<evidence type="ECO:0000256" key="1">
    <source>
        <dbReference type="SAM" id="SignalP"/>
    </source>
</evidence>
<dbReference type="InterPro" id="IPR011042">
    <property type="entry name" value="6-blade_b-propeller_TolB-like"/>
</dbReference>
<sequence length="681" mass="75381">MPSSISVLAGVLVPVLGAVAAKLPSTAQIIDQKSFNVLKDVPPPAVANDSLVFTWPGVTEESLLEKPFHVYDEEFYDVIGKDPSLTLIATSDTDPIFHEAVVWYPPTEEVFFVQNAGAPAAGTGLNKSSIIQKISLKEADAVRKGKQDEVKVTVVDSNPQVINPNGGTYYKGNIIFAGEGQGDDVPSALYLMNPLPPYNTTTLLNNYFGRQFNSLNDVGINPRNGDLYFTDTLYGYLQDFRPVPGLRNQVYRYNFDTGAVTVVADDFTLPNGIGFGPDGKKVYVTDTGIALGFYGRNLSSPASVYSFDVNQDGTLQNRKTFAYVASFIPDGVHTDSKGRVYAGCGDGVHVWNPSGKLIGKIYTGTVAANFQFAVHDLLLDHSPGDRDKILSRLRRIQRRHEIKSSQGPTFRPAFVPLYDDDQGENMLGIPDFEQAKSDLPAFVSIPTIHMDKPFPRTFPGNSHHVKFLLQYHYRPDETSKRGETLQDLEDKLTAAIASLKRHHGTVQSELQVSRDNENKDMLRTSQDMTDIFARRISRLEWLVRDSVTQPQVYQISVTSDDLRILKEILHSQMHVVSQVAQSLARTIASSRPLEAVTGKTPKSADVQASLGTGKGALGHERTTQIFNSLQRKSQIRHRQLAYDIERLQDATERLKSQVFLNDEYIGAEANSPTPGCFIHKD</sequence>
<dbReference type="PANTHER" id="PTHR47064">
    <property type="entry name" value="PUTATIVE (AFU_ORTHOLOGUE AFUA_1G08990)-RELATED"/>
    <property type="match status" value="1"/>
</dbReference>
<feature type="signal peptide" evidence="1">
    <location>
        <begin position="1"/>
        <end position="20"/>
    </location>
</feature>
<evidence type="ECO:0000313" key="3">
    <source>
        <dbReference type="EMBL" id="EMT69551.1"/>
    </source>
</evidence>
<dbReference type="HOGENOM" id="CLU_403863_0_0_1"/>
<dbReference type="Pfam" id="PF08450">
    <property type="entry name" value="SGL"/>
    <property type="match status" value="1"/>
</dbReference>
<proteinExistence type="predicted"/>
<dbReference type="InterPro" id="IPR052988">
    <property type="entry name" value="Oryzine_lactonohydrolase"/>
</dbReference>
<reference evidence="4" key="1">
    <citation type="submission" date="2012-09" db="EMBL/GenBank/DDBJ databases">
        <title>Genome sequencing and comparative transcriptomics of race 1 and race 4 of banana pathogen: Fusarium oxysporum f. sp. cubense.</title>
        <authorList>
            <person name="Fang X."/>
            <person name="Huang J."/>
        </authorList>
    </citation>
    <scope>NUCLEOTIDE SEQUENCE [LARGE SCALE GENOMIC DNA]</scope>
    <source>
        <strain evidence="4">race 4</strain>
    </source>
</reference>
<feature type="chain" id="PRO_5004111832" evidence="1">
    <location>
        <begin position="21"/>
        <end position="681"/>
    </location>
</feature>
<dbReference type="STRING" id="1229665.N1RVV0"/>
<dbReference type="OrthoDB" id="423498at2759"/>
<dbReference type="AlphaFoldDB" id="N1RVV0"/>
<reference evidence="4" key="2">
    <citation type="journal article" date="2014" name="PLoS ONE">
        <title>Genome and Transcriptome Analysis of the Fungal Pathogen Fusarium oxysporum f. sp. cubense Causing Banana Vascular Wilt Disease.</title>
        <authorList>
            <person name="Guo L."/>
            <person name="Han L."/>
            <person name="Yang L."/>
            <person name="Zeng H."/>
            <person name="Fan D."/>
            <person name="Zhu Y."/>
            <person name="Feng Y."/>
            <person name="Wang G."/>
            <person name="Peng C."/>
            <person name="Jiang X."/>
            <person name="Zhou D."/>
            <person name="Ni P."/>
            <person name="Liang C."/>
            <person name="Liu L."/>
            <person name="Wang J."/>
            <person name="Mao C."/>
            <person name="Fang X."/>
            <person name="Peng M."/>
            <person name="Huang J."/>
        </authorList>
    </citation>
    <scope>NUCLEOTIDE SEQUENCE [LARGE SCALE GENOMIC DNA]</scope>
    <source>
        <strain evidence="4">race 4</strain>
    </source>
</reference>
<protein>
    <submittedName>
        <fullName evidence="3">Gluconolactonase</fullName>
    </submittedName>
</protein>
<dbReference type="Gene3D" id="2.120.10.30">
    <property type="entry name" value="TolB, C-terminal domain"/>
    <property type="match status" value="1"/>
</dbReference>
<dbReference type="Proteomes" id="UP000016929">
    <property type="component" value="Unassembled WGS sequence"/>
</dbReference>
<name>N1RVV0_FUSC4</name>
<accession>N1RVV0</accession>
<feature type="domain" description="SMP-30/Gluconolactonase/LRE-like region" evidence="2">
    <location>
        <begin position="206"/>
        <end position="372"/>
    </location>
</feature>
<keyword evidence="4" id="KW-1185">Reference proteome</keyword>
<dbReference type="EMBL" id="KB726365">
    <property type="protein sequence ID" value="EMT69551.1"/>
    <property type="molecule type" value="Genomic_DNA"/>
</dbReference>